<feature type="region of interest" description="Disordered" evidence="4">
    <location>
        <begin position="14"/>
        <end position="38"/>
    </location>
</feature>
<comment type="caution">
    <text evidence="5">The sequence shown here is derived from an EMBL/GenBank/DDBJ whole genome shotgun (WGS) entry which is preliminary data.</text>
</comment>
<feature type="binding site" evidence="3">
    <location>
        <position position="327"/>
    </location>
    <ligand>
        <name>Mg(2+)</name>
        <dbReference type="ChEBI" id="CHEBI:18420"/>
        <label>1</label>
    </ligand>
</feature>
<proteinExistence type="inferred from homology"/>
<feature type="binding site" evidence="3">
    <location>
        <position position="98"/>
    </location>
    <ligand>
        <name>Mg(2+)</name>
        <dbReference type="ChEBI" id="CHEBI:18420"/>
        <label>1</label>
    </ligand>
</feature>
<organism evidence="5 6">
    <name type="scientific">Halopseudomonas oceani</name>
    <dbReference type="NCBI Taxonomy" id="1708783"/>
    <lineage>
        <taxon>Bacteria</taxon>
        <taxon>Pseudomonadati</taxon>
        <taxon>Pseudomonadota</taxon>
        <taxon>Gammaproteobacteria</taxon>
        <taxon>Pseudomonadales</taxon>
        <taxon>Pseudomonadaceae</taxon>
        <taxon>Halopseudomonas</taxon>
    </lineage>
</organism>
<evidence type="ECO:0000256" key="4">
    <source>
        <dbReference type="SAM" id="MobiDB-lite"/>
    </source>
</evidence>
<dbReference type="GO" id="GO:0016787">
    <property type="term" value="F:hydrolase activity"/>
    <property type="evidence" value="ECO:0007669"/>
    <property type="project" value="UniProtKB-KW"/>
</dbReference>
<dbReference type="InterPro" id="IPR005502">
    <property type="entry name" value="Ribosyl_crysJ1"/>
</dbReference>
<dbReference type="Pfam" id="PF03747">
    <property type="entry name" value="ADP_ribosyl_GH"/>
    <property type="match status" value="1"/>
</dbReference>
<dbReference type="PANTHER" id="PTHR16222">
    <property type="entry name" value="ADP-RIBOSYLGLYCOHYDROLASE"/>
    <property type="match status" value="1"/>
</dbReference>
<comment type="cofactor">
    <cofactor evidence="3">
        <name>Mg(2+)</name>
        <dbReference type="ChEBI" id="CHEBI:18420"/>
    </cofactor>
    <text evidence="3">Binds 2 magnesium ions per subunit.</text>
</comment>
<keyword evidence="3" id="KW-0479">Metal-binding</keyword>
<dbReference type="Gene3D" id="1.10.4080.10">
    <property type="entry name" value="ADP-ribosylation/Crystallin J1"/>
    <property type="match status" value="1"/>
</dbReference>
<dbReference type="SUPFAM" id="SSF101478">
    <property type="entry name" value="ADP-ribosylglycohydrolase"/>
    <property type="match status" value="1"/>
</dbReference>
<comment type="similarity">
    <text evidence="1">Belongs to the ADP-ribosylglycohydrolase family.</text>
</comment>
<keyword evidence="2" id="KW-0378">Hydrolase</keyword>
<dbReference type="AlphaFoldDB" id="A0A2P4ESR7"/>
<dbReference type="InterPro" id="IPR036705">
    <property type="entry name" value="Ribosyl_crysJ1_sf"/>
</dbReference>
<feature type="binding site" evidence="3">
    <location>
        <position position="97"/>
    </location>
    <ligand>
        <name>Mg(2+)</name>
        <dbReference type="ChEBI" id="CHEBI:18420"/>
        <label>1</label>
    </ligand>
</feature>
<evidence type="ECO:0000256" key="1">
    <source>
        <dbReference type="ARBA" id="ARBA00010702"/>
    </source>
</evidence>
<reference evidence="5 6" key="1">
    <citation type="submission" date="2018-01" db="EMBL/GenBank/DDBJ databases">
        <title>Draft genome of the type strain Pseudomonas oceani DSM 100277 isolated from the deep water in Okinawa trough, northwestern Pacific Ocean.</title>
        <authorList>
            <person name="Gomila M."/>
            <person name="Mulet M."/>
            <person name="Garcia-Valdes E."/>
            <person name="Lalucat J."/>
        </authorList>
    </citation>
    <scope>NUCLEOTIDE SEQUENCE [LARGE SCALE GENOMIC DNA]</scope>
    <source>
        <strain evidence="5 6">DSM 100277</strain>
    </source>
</reference>
<keyword evidence="3" id="KW-0460">Magnesium</keyword>
<evidence type="ECO:0000313" key="6">
    <source>
        <dbReference type="Proteomes" id="UP000243451"/>
    </source>
</evidence>
<evidence type="ECO:0000256" key="2">
    <source>
        <dbReference type="ARBA" id="ARBA00022801"/>
    </source>
</evidence>
<dbReference type="Proteomes" id="UP000243451">
    <property type="component" value="Unassembled WGS sequence"/>
</dbReference>
<name>A0A2P4ESR7_9GAMM</name>
<feature type="binding site" evidence="3">
    <location>
        <position position="324"/>
    </location>
    <ligand>
        <name>Mg(2+)</name>
        <dbReference type="ChEBI" id="CHEBI:18420"/>
        <label>1</label>
    </ligand>
</feature>
<protein>
    <submittedName>
        <fullName evidence="5">Crystallin J1</fullName>
    </submittedName>
</protein>
<accession>A0A2P4ESR7</accession>
<feature type="binding site" evidence="3">
    <location>
        <position position="326"/>
    </location>
    <ligand>
        <name>Mg(2+)</name>
        <dbReference type="ChEBI" id="CHEBI:18420"/>
        <label>1</label>
    </ligand>
</feature>
<sequence>MQWAERDGNLVDDLADARSGQGDGASTSADVTPSAPDLTKLSSDARRAVGCLLGGAVGDALGARVEFMSWEEIRRGFGERGIRSMAPAYGRRGAITDDTQMMLFTAEGLLRALVRMRDNGSCHIPAVLHHALQRWLITQGVEPRLSPSRDGWLMGEQALWSQRAPGNTCLSALTASKDFGTWATNDSKGCGGVMRVAPCAFLFDAFEVAAESARLTHGHPTGYLAAGLFADVLHRLWKQQQPLERAVVDALQEHGGKDGMQETRDILERVLWLHHRQLRPDPAAIARLGGGWVAEEALAIGVWCALAADSLEEGIVLAVNHSGDSDSTGMIAGNILGLIHGPQAIPRVWLDDLELREVITRIAVDLTDIPARYEPLNDEPEQQQIRARYPGW</sequence>
<evidence type="ECO:0000313" key="5">
    <source>
        <dbReference type="EMBL" id="POB02086.1"/>
    </source>
</evidence>
<feature type="binding site" evidence="3">
    <location>
        <position position="96"/>
    </location>
    <ligand>
        <name>Mg(2+)</name>
        <dbReference type="ChEBI" id="CHEBI:18420"/>
        <label>1</label>
    </ligand>
</feature>
<evidence type="ECO:0000256" key="3">
    <source>
        <dbReference type="PIRSR" id="PIRSR605502-1"/>
    </source>
</evidence>
<keyword evidence="6" id="KW-1185">Reference proteome</keyword>
<dbReference type="PANTHER" id="PTHR16222:SF24">
    <property type="entry name" value="ADP-RIBOSYLHYDROLASE ARH3"/>
    <property type="match status" value="1"/>
</dbReference>
<dbReference type="OrthoDB" id="9798107at2"/>
<dbReference type="EMBL" id="PPSK01000015">
    <property type="protein sequence ID" value="POB02086.1"/>
    <property type="molecule type" value="Genomic_DNA"/>
</dbReference>
<gene>
    <name evidence="5" type="ORF">C1949_14600</name>
</gene>
<dbReference type="GO" id="GO:0046872">
    <property type="term" value="F:metal ion binding"/>
    <property type="evidence" value="ECO:0007669"/>
    <property type="project" value="UniProtKB-KW"/>
</dbReference>
<dbReference type="InterPro" id="IPR050792">
    <property type="entry name" value="ADP-ribosylglycohydrolase"/>
</dbReference>